<protein>
    <recommendedName>
        <fullName evidence="4">Peptidylprolyl isomerase</fullName>
    </recommendedName>
</protein>
<dbReference type="AlphaFoldDB" id="A0A517P177"/>
<evidence type="ECO:0000313" key="2">
    <source>
        <dbReference type="EMBL" id="QDT13127.1"/>
    </source>
</evidence>
<gene>
    <name evidence="2" type="ORF">K239x_51440</name>
</gene>
<proteinExistence type="predicted"/>
<evidence type="ECO:0000313" key="3">
    <source>
        <dbReference type="Proteomes" id="UP000319817"/>
    </source>
</evidence>
<dbReference type="EMBL" id="CP036526">
    <property type="protein sequence ID" value="QDT13127.1"/>
    <property type="molecule type" value="Genomic_DNA"/>
</dbReference>
<accession>A0A517P177</accession>
<keyword evidence="1" id="KW-0732">Signal</keyword>
<keyword evidence="3" id="KW-1185">Reference proteome</keyword>
<dbReference type="Proteomes" id="UP000319817">
    <property type="component" value="Chromosome"/>
</dbReference>
<dbReference type="RefSeq" id="WP_145420916.1">
    <property type="nucleotide sequence ID" value="NZ_CP036526.1"/>
</dbReference>
<evidence type="ECO:0008006" key="4">
    <source>
        <dbReference type="Google" id="ProtNLM"/>
    </source>
</evidence>
<sequence precursor="true">MCVRILERVCVVLLLVLCFPQFASSQGVSINNGRVRLTGFGDVDAEKTIEDWADRERVATTGELNLQIELLTEICGLSEGESKKLKLAAMTVSQRRLVTGRKQMRQFIYESGLVPLPPDAAEIQKTFDDVLTPFRAKKGDGFVVIQTRFQQALNERPLWGKVIKSTLSPAQYRKYDDHCRNRNRVFVDASVSQSLAILDAQVFLTAFQQDAIRKSVTAAMLPTITLQRPSSVGQADQNVRPWFGNRDHLKPFLRESQLKRLVKIDEVQKAGGGVGWSN</sequence>
<organism evidence="2 3">
    <name type="scientific">Stieleria marina</name>
    <dbReference type="NCBI Taxonomy" id="1930275"/>
    <lineage>
        <taxon>Bacteria</taxon>
        <taxon>Pseudomonadati</taxon>
        <taxon>Planctomycetota</taxon>
        <taxon>Planctomycetia</taxon>
        <taxon>Pirellulales</taxon>
        <taxon>Pirellulaceae</taxon>
        <taxon>Stieleria</taxon>
    </lineage>
</organism>
<feature type="chain" id="PRO_5021758915" description="Peptidylprolyl isomerase" evidence="1">
    <location>
        <begin position="26"/>
        <end position="278"/>
    </location>
</feature>
<reference evidence="2 3" key="1">
    <citation type="submission" date="2019-02" db="EMBL/GenBank/DDBJ databases">
        <title>Deep-cultivation of Planctomycetes and their phenomic and genomic characterization uncovers novel biology.</title>
        <authorList>
            <person name="Wiegand S."/>
            <person name="Jogler M."/>
            <person name="Boedeker C."/>
            <person name="Pinto D."/>
            <person name="Vollmers J."/>
            <person name="Rivas-Marin E."/>
            <person name="Kohn T."/>
            <person name="Peeters S.H."/>
            <person name="Heuer A."/>
            <person name="Rast P."/>
            <person name="Oberbeckmann S."/>
            <person name="Bunk B."/>
            <person name="Jeske O."/>
            <person name="Meyerdierks A."/>
            <person name="Storesund J.E."/>
            <person name="Kallscheuer N."/>
            <person name="Luecker S."/>
            <person name="Lage O.M."/>
            <person name="Pohl T."/>
            <person name="Merkel B.J."/>
            <person name="Hornburger P."/>
            <person name="Mueller R.-W."/>
            <person name="Bruemmer F."/>
            <person name="Labrenz M."/>
            <person name="Spormann A.M."/>
            <person name="Op den Camp H."/>
            <person name="Overmann J."/>
            <person name="Amann R."/>
            <person name="Jetten M.S.M."/>
            <person name="Mascher T."/>
            <person name="Medema M.H."/>
            <person name="Devos D.P."/>
            <person name="Kaster A.-K."/>
            <person name="Ovreas L."/>
            <person name="Rohde M."/>
            <person name="Galperin M.Y."/>
            <person name="Jogler C."/>
        </authorList>
    </citation>
    <scope>NUCLEOTIDE SEQUENCE [LARGE SCALE GENOMIC DNA]</scope>
    <source>
        <strain evidence="2 3">K23_9</strain>
    </source>
</reference>
<feature type="signal peptide" evidence="1">
    <location>
        <begin position="1"/>
        <end position="25"/>
    </location>
</feature>
<evidence type="ECO:0000256" key="1">
    <source>
        <dbReference type="SAM" id="SignalP"/>
    </source>
</evidence>
<name>A0A517P177_9BACT</name>